<dbReference type="RefSeq" id="YP_009116694.1">
    <property type="nucleotide sequence ID" value="NC_026242.1"/>
</dbReference>
<evidence type="ECO:0000313" key="2">
    <source>
        <dbReference type="Proteomes" id="UP000201058"/>
    </source>
</evidence>
<reference evidence="1 2" key="1">
    <citation type="journal article" date="2015" name="J. Virol.">
        <title>The genome of the nucleopolyhedrosis-causing virus from Tipula oleracea sheds new light on the Nudiviridae family.</title>
        <authorList>
            <person name="Bezier A."/>
            <person name="Theze J."/>
            <person name="Gavory F."/>
            <person name="Gaillard J."/>
            <person name="Poulain J."/>
            <person name="Drezen J.M."/>
            <person name="Herniou E.A."/>
        </authorList>
    </citation>
    <scope>NUCLEOTIDE SEQUENCE [LARGE SCALE GENOMIC DNA]</scope>
    <source>
        <strain evidence="1">35</strain>
    </source>
</reference>
<accession>A0A0B4VFT0</accession>
<evidence type="ECO:0000313" key="1">
    <source>
        <dbReference type="EMBL" id="AJD20107.1"/>
    </source>
</evidence>
<organism evidence="1 2">
    <name type="scientific">Tipula oleracea nudivirus</name>
    <dbReference type="NCBI Taxonomy" id="1546257"/>
    <lineage>
        <taxon>Viruses</taxon>
        <taxon>Viruses incertae sedis</taxon>
        <taxon>Naldaviricetes</taxon>
        <taxon>Lefavirales</taxon>
        <taxon>Nudiviridae</taxon>
        <taxon>Deltanudivirus</taxon>
        <taxon>Deltanudivirus tipoleraceae</taxon>
    </lineage>
</organism>
<sequence>MEDSNIYIYDIISTNVNYDYLYEITSYADEIHSLEAYHIDEKLLNLAQYSYLYIDFQTSIPKISNTPEHDLKINTFSDDYIYTNYESCIIPLYLLFIANKSTLFISTILKTFLTWASPCIMKYSIIHYQKLFQKLKNRTDLTMDLHELIKKELFKCDSSNTSYDNGFMLNEKYYFHILNILILNKYKITLRLPFNLIFIIGLESFEILEQFTFNFYNNFYYLNSGVFIRINNE</sequence>
<dbReference type="KEGG" id="vg:22921761"/>
<gene>
    <name evidence="1" type="ORF">TONV_047</name>
</gene>
<name>A0A0B4VFT0_9VIRU</name>
<dbReference type="EMBL" id="KM610234">
    <property type="protein sequence ID" value="AJD20107.1"/>
    <property type="molecule type" value="Genomic_DNA"/>
</dbReference>
<dbReference type="Proteomes" id="UP000201058">
    <property type="component" value="Segment"/>
</dbReference>
<keyword evidence="2" id="KW-1185">Reference proteome</keyword>
<dbReference type="GeneID" id="22921761"/>
<protein>
    <submittedName>
        <fullName evidence="1">Uncharacterized protein</fullName>
    </submittedName>
</protein>
<proteinExistence type="predicted"/>